<evidence type="ECO:0000313" key="6">
    <source>
        <dbReference type="EMBL" id="KAK2109263.1"/>
    </source>
</evidence>
<dbReference type="InterPro" id="IPR043504">
    <property type="entry name" value="Peptidase_S1_PA_chymotrypsin"/>
</dbReference>
<reference evidence="6 7" key="1">
    <citation type="submission" date="2023-05" db="EMBL/GenBank/DDBJ databases">
        <title>B98-5 Cell Line De Novo Hybrid Assembly: An Optical Mapping Approach.</title>
        <authorList>
            <person name="Kananen K."/>
            <person name="Auerbach J.A."/>
            <person name="Kautto E."/>
            <person name="Blachly J.S."/>
        </authorList>
    </citation>
    <scope>NUCLEOTIDE SEQUENCE [LARGE SCALE GENOMIC DNA]</scope>
    <source>
        <strain evidence="6">B95-8</strain>
        <tissue evidence="6">Cell line</tissue>
    </source>
</reference>
<dbReference type="InterPro" id="IPR009003">
    <property type="entry name" value="Peptidase_S1_PA"/>
</dbReference>
<keyword evidence="3" id="KW-1015">Disulfide bond</keyword>
<evidence type="ECO:0000259" key="5">
    <source>
        <dbReference type="PROSITE" id="PS50240"/>
    </source>
</evidence>
<feature type="compositionally biased region" description="Pro residues" evidence="4">
    <location>
        <begin position="288"/>
        <end position="298"/>
    </location>
</feature>
<comment type="caution">
    <text evidence="6">The sequence shown here is derived from an EMBL/GenBank/DDBJ whole genome shotgun (WGS) entry which is preliminary data.</text>
</comment>
<keyword evidence="7" id="KW-1185">Reference proteome</keyword>
<keyword evidence="1" id="KW-0645">Protease</keyword>
<dbReference type="InterPro" id="IPR001254">
    <property type="entry name" value="Trypsin_dom"/>
</dbReference>
<feature type="region of interest" description="Disordered" evidence="4">
    <location>
        <begin position="283"/>
        <end position="308"/>
    </location>
</feature>
<dbReference type="EMBL" id="JASSZA010000006">
    <property type="protein sequence ID" value="KAK2109263.1"/>
    <property type="molecule type" value="Genomic_DNA"/>
</dbReference>
<dbReference type="Pfam" id="PF00089">
    <property type="entry name" value="Trypsin"/>
    <property type="match status" value="1"/>
</dbReference>
<name>A0ABQ9VIR6_SAGOE</name>
<organism evidence="6 7">
    <name type="scientific">Saguinus oedipus</name>
    <name type="common">Cotton-top tamarin</name>
    <name type="synonym">Oedipomidas oedipus</name>
    <dbReference type="NCBI Taxonomy" id="9490"/>
    <lineage>
        <taxon>Eukaryota</taxon>
        <taxon>Metazoa</taxon>
        <taxon>Chordata</taxon>
        <taxon>Craniata</taxon>
        <taxon>Vertebrata</taxon>
        <taxon>Euteleostomi</taxon>
        <taxon>Mammalia</taxon>
        <taxon>Eutheria</taxon>
        <taxon>Euarchontoglires</taxon>
        <taxon>Primates</taxon>
        <taxon>Haplorrhini</taxon>
        <taxon>Platyrrhini</taxon>
        <taxon>Cebidae</taxon>
        <taxon>Callitrichinae</taxon>
        <taxon>Saguinus</taxon>
    </lineage>
</organism>
<proteinExistence type="predicted"/>
<feature type="compositionally biased region" description="Polar residues" evidence="4">
    <location>
        <begin position="299"/>
        <end position="308"/>
    </location>
</feature>
<evidence type="ECO:0000256" key="3">
    <source>
        <dbReference type="ARBA" id="ARBA00023157"/>
    </source>
</evidence>
<dbReference type="PANTHER" id="PTHR24253:SF42">
    <property type="entry name" value="PROTEASE, SERINE 47"/>
    <property type="match status" value="1"/>
</dbReference>
<evidence type="ECO:0000256" key="2">
    <source>
        <dbReference type="ARBA" id="ARBA00022801"/>
    </source>
</evidence>
<dbReference type="InterPro" id="IPR033116">
    <property type="entry name" value="TRYPSIN_SER"/>
</dbReference>
<evidence type="ECO:0000256" key="1">
    <source>
        <dbReference type="ARBA" id="ARBA00022670"/>
    </source>
</evidence>
<keyword evidence="2" id="KW-0378">Hydrolase</keyword>
<dbReference type="CDD" id="cd00190">
    <property type="entry name" value="Tryp_SPc"/>
    <property type="match status" value="1"/>
</dbReference>
<dbReference type="PANTHER" id="PTHR24253">
    <property type="entry name" value="TRANSMEMBRANE PROTEASE SERINE"/>
    <property type="match status" value="1"/>
</dbReference>
<dbReference type="SMART" id="SM00020">
    <property type="entry name" value="Tryp_SPc"/>
    <property type="match status" value="1"/>
</dbReference>
<dbReference type="SUPFAM" id="SSF50494">
    <property type="entry name" value="Trypsin-like serine proteases"/>
    <property type="match status" value="1"/>
</dbReference>
<dbReference type="PROSITE" id="PS00135">
    <property type="entry name" value="TRYPSIN_SER"/>
    <property type="match status" value="1"/>
</dbReference>
<gene>
    <name evidence="6" type="ORF">P7K49_014428</name>
</gene>
<dbReference type="Gene3D" id="2.40.10.10">
    <property type="entry name" value="Trypsin-like serine proteases"/>
    <property type="match status" value="2"/>
</dbReference>
<feature type="region of interest" description="Disordered" evidence="4">
    <location>
        <begin position="42"/>
        <end position="61"/>
    </location>
</feature>
<feature type="domain" description="Peptidase S1" evidence="5">
    <location>
        <begin position="71"/>
        <end position="284"/>
    </location>
</feature>
<dbReference type="Proteomes" id="UP001266305">
    <property type="component" value="Unassembled WGS sequence"/>
</dbReference>
<evidence type="ECO:0000256" key="4">
    <source>
        <dbReference type="SAM" id="MobiDB-lite"/>
    </source>
</evidence>
<sequence length="337" mass="36764">MTSVQQILYSLSLGHAGKAIRNLPRSGVLKLSALKLMSRAGLSNTRNGGRRTPRNDGGVWVPSRRAAGIWVPAQHSEQPPDDRSRNPSDYRILLGYNQLSHPTNYSQQMTVNKILVHADYNKLHHMGSDITLLQLHRHVEFSSHVLPACLPGPTTVLAPSSSCWVSGWGMVTEDVLLPEPFQLQEAEVGIIENSVCASFFQSQRAGQPSSSDYSIHEDMLCAGDLITGKAICRGDSGGPLVCPLNGTWFLMGLSSWSLDCRFPVGPSVFTRLSYFTNWISQKKRESPPPDPALAPPQETPSGLDSMTSQAPVHKPRLCAALLAAHIFLLLLILLGSL</sequence>
<evidence type="ECO:0000313" key="7">
    <source>
        <dbReference type="Proteomes" id="UP001266305"/>
    </source>
</evidence>
<dbReference type="PROSITE" id="PS50240">
    <property type="entry name" value="TRYPSIN_DOM"/>
    <property type="match status" value="1"/>
</dbReference>
<protein>
    <recommendedName>
        <fullName evidence="5">Peptidase S1 domain-containing protein</fullName>
    </recommendedName>
</protein>
<accession>A0ABQ9VIR6</accession>